<dbReference type="NCBIfam" id="TIGR00360">
    <property type="entry name" value="ComEC_N-term"/>
    <property type="match status" value="1"/>
</dbReference>
<dbReference type="Pfam" id="PF03772">
    <property type="entry name" value="Competence"/>
    <property type="match status" value="1"/>
</dbReference>
<feature type="transmembrane region" description="Helical" evidence="7">
    <location>
        <begin position="37"/>
        <end position="55"/>
    </location>
</feature>
<feature type="region of interest" description="Disordered" evidence="6">
    <location>
        <begin position="781"/>
        <end position="802"/>
    </location>
</feature>
<protein>
    <submittedName>
        <fullName evidence="9">Competence protein ComEC</fullName>
    </submittedName>
</protein>
<dbReference type="CDD" id="cd07731">
    <property type="entry name" value="ComA-like_MBL-fold"/>
    <property type="match status" value="1"/>
</dbReference>
<dbReference type="PANTHER" id="PTHR30619:SF1">
    <property type="entry name" value="RECOMBINATION PROTEIN 2"/>
    <property type="match status" value="1"/>
</dbReference>
<feature type="transmembrane region" description="Helical" evidence="7">
    <location>
        <begin position="378"/>
        <end position="398"/>
    </location>
</feature>
<feature type="transmembrane region" description="Helical" evidence="7">
    <location>
        <begin position="252"/>
        <end position="273"/>
    </location>
</feature>
<feature type="transmembrane region" description="Helical" evidence="7">
    <location>
        <begin position="67"/>
        <end position="85"/>
    </location>
</feature>
<dbReference type="SMART" id="SM00849">
    <property type="entry name" value="Lactamase_B"/>
    <property type="match status" value="1"/>
</dbReference>
<dbReference type="InterPro" id="IPR036866">
    <property type="entry name" value="RibonucZ/Hydroxyglut_hydro"/>
</dbReference>
<evidence type="ECO:0000256" key="2">
    <source>
        <dbReference type="ARBA" id="ARBA00022475"/>
    </source>
</evidence>
<dbReference type="InterPro" id="IPR035681">
    <property type="entry name" value="ComA-like_MBL"/>
</dbReference>
<feature type="transmembrane region" description="Helical" evidence="7">
    <location>
        <begin position="325"/>
        <end position="342"/>
    </location>
</feature>
<evidence type="ECO:0000256" key="5">
    <source>
        <dbReference type="ARBA" id="ARBA00023136"/>
    </source>
</evidence>
<dbReference type="Proteomes" id="UP000199009">
    <property type="component" value="Chromosome I"/>
</dbReference>
<reference evidence="9 10" key="1">
    <citation type="submission" date="2016-10" db="EMBL/GenBank/DDBJ databases">
        <authorList>
            <person name="de Groot N.N."/>
        </authorList>
    </citation>
    <scope>NUCLEOTIDE SEQUENCE [LARGE SCALE GENOMIC DNA]</scope>
    <source>
        <strain evidence="9 10">DSM 23142</strain>
    </source>
</reference>
<feature type="transmembrane region" description="Helical" evidence="7">
    <location>
        <begin position="442"/>
        <end position="461"/>
    </location>
</feature>
<keyword evidence="5 7" id="KW-0472">Membrane</keyword>
<evidence type="ECO:0000259" key="8">
    <source>
        <dbReference type="SMART" id="SM00849"/>
    </source>
</evidence>
<dbReference type="Gene3D" id="3.60.15.10">
    <property type="entry name" value="Ribonuclease Z/Hydroxyacylglutathione hydrolase-like"/>
    <property type="match status" value="1"/>
</dbReference>
<feature type="transmembrane region" description="Helical" evidence="7">
    <location>
        <begin position="504"/>
        <end position="523"/>
    </location>
</feature>
<dbReference type="STRING" id="370764.SAMN04489810_2465"/>
<dbReference type="EMBL" id="LT629692">
    <property type="protein sequence ID" value="SDH23588.1"/>
    <property type="molecule type" value="Genomic_DNA"/>
</dbReference>
<evidence type="ECO:0000256" key="7">
    <source>
        <dbReference type="SAM" id="Phobius"/>
    </source>
</evidence>
<dbReference type="SUPFAM" id="SSF56281">
    <property type="entry name" value="Metallo-hydrolase/oxidoreductase"/>
    <property type="match status" value="1"/>
</dbReference>
<dbReference type="AlphaFoldDB" id="A0A1G8ARK0"/>
<evidence type="ECO:0000256" key="3">
    <source>
        <dbReference type="ARBA" id="ARBA00022692"/>
    </source>
</evidence>
<dbReference type="OrthoDB" id="7177610at2"/>
<dbReference type="InterPro" id="IPR052159">
    <property type="entry name" value="Competence_DNA_uptake"/>
</dbReference>
<proteinExistence type="predicted"/>
<name>A0A1G8ARK0_9MICO</name>
<dbReference type="PANTHER" id="PTHR30619">
    <property type="entry name" value="DNA INTERNALIZATION/COMPETENCE PROTEIN COMEC/REC2"/>
    <property type="match status" value="1"/>
</dbReference>
<dbReference type="GO" id="GO:0005886">
    <property type="term" value="C:plasma membrane"/>
    <property type="evidence" value="ECO:0007669"/>
    <property type="project" value="UniProtKB-SubCell"/>
</dbReference>
<dbReference type="RefSeq" id="WP_091490562.1">
    <property type="nucleotide sequence ID" value="NZ_LT629692.1"/>
</dbReference>
<dbReference type="Pfam" id="PF13567">
    <property type="entry name" value="DUF4131"/>
    <property type="match status" value="1"/>
</dbReference>
<organism evidence="9 10">
    <name type="scientific">Microbacterium pygmaeum</name>
    <dbReference type="NCBI Taxonomy" id="370764"/>
    <lineage>
        <taxon>Bacteria</taxon>
        <taxon>Bacillati</taxon>
        <taxon>Actinomycetota</taxon>
        <taxon>Actinomycetes</taxon>
        <taxon>Micrococcales</taxon>
        <taxon>Microbacteriaceae</taxon>
        <taxon>Microbacterium</taxon>
    </lineage>
</organism>
<accession>A0A1G8ARK0</accession>
<evidence type="ECO:0000256" key="1">
    <source>
        <dbReference type="ARBA" id="ARBA00004651"/>
    </source>
</evidence>
<comment type="subcellular location">
    <subcellularLocation>
        <location evidence="1">Cell membrane</location>
        <topology evidence="1">Multi-pass membrane protein</topology>
    </subcellularLocation>
</comment>
<dbReference type="Pfam" id="PF00753">
    <property type="entry name" value="Lactamase_B"/>
    <property type="match status" value="1"/>
</dbReference>
<dbReference type="InterPro" id="IPR004477">
    <property type="entry name" value="ComEC_N"/>
</dbReference>
<feature type="transmembrane region" description="Helical" evidence="7">
    <location>
        <begin position="404"/>
        <end position="430"/>
    </location>
</feature>
<feature type="transmembrane region" description="Helical" evidence="7">
    <location>
        <begin position="348"/>
        <end position="366"/>
    </location>
</feature>
<keyword evidence="10" id="KW-1185">Reference proteome</keyword>
<evidence type="ECO:0000256" key="6">
    <source>
        <dbReference type="SAM" id="MobiDB-lite"/>
    </source>
</evidence>
<feature type="transmembrane region" description="Helical" evidence="7">
    <location>
        <begin position="473"/>
        <end position="492"/>
    </location>
</feature>
<dbReference type="InterPro" id="IPR001279">
    <property type="entry name" value="Metallo-B-lactamas"/>
</dbReference>
<sequence length="802" mass="80960">MSAPRHLRLRLIPVAGACWAVALPVTSAPVLAVPIAATLWTAGLVAIVASAFGAYRRRRRRRSTWRVVLILGLLAAAASASHVALAEPGRTEAASLALEGGRAVTVTAIVTGKVERRMSGDYAFDALATRIATGTVGEDVRLETVVRVQREDVDHWDRLEVGAVVTADGTARAAPAGNRAVLSVSAARGLQVQEPAFGVLAVAGALRDRLVASTAGLPSPGAGLIPGLAVGDTSAVTAELDASMKNASLSHLTAVSGANCALVVGLAFAAAAVLGASRRLRVMVGLGALAGFVVLVTPEPSVVRAAAMAGVAMLGVLLGRTGVGMAILALAVAALLVFDPWLSGSLGFALSTVATASLLLLARPLADGMTRRMPRALAVALAVPIAAQLACGPLLILLTPSVPVYGVLANLLAAPAAPLATVLGLAACLAAPLPWLQSGLTAIAWLPAAWIAGTAATFNALPGAQLAWLEGPAGAIALAGLGGAVGILLVLPAGGRGRKRMLRLTAGTIVAVVVGGGLGGAALSSVAGRWTLPPEWAILACDVGQGDAVLLRSSGAVALIDTGPDPAVLSACLARAGIERIDLLVLTHFDLDHVGGAAAVIGRADAVLHGPAPDDAAGSLLHAFTTAGAEVRAASSGLRGTVGTARWRVVWPPPRSGAFPAGNDASVIVEVGGGGIPSSLFLGDLSASPQRALGAAAILEPSYDLVKVAHHGSADQDPRFYQDIDPSIALITVGTDNDYGHPRDETLALLSAAGARIARTDREGMIAVWRAADGVALWRERENVSTEQSEQGAADDRVGGDR</sequence>
<dbReference type="InterPro" id="IPR025405">
    <property type="entry name" value="DUF4131"/>
</dbReference>
<keyword evidence="2" id="KW-1003">Cell membrane</keyword>
<evidence type="ECO:0000313" key="10">
    <source>
        <dbReference type="Proteomes" id="UP000199009"/>
    </source>
</evidence>
<keyword evidence="3 7" id="KW-0812">Transmembrane</keyword>
<gene>
    <name evidence="9" type="ORF">SAMN04489810_2465</name>
</gene>
<keyword evidence="4 7" id="KW-1133">Transmembrane helix</keyword>
<evidence type="ECO:0000256" key="4">
    <source>
        <dbReference type="ARBA" id="ARBA00022989"/>
    </source>
</evidence>
<feature type="domain" description="Metallo-beta-lactamase" evidence="8">
    <location>
        <begin position="545"/>
        <end position="724"/>
    </location>
</feature>
<evidence type="ECO:0000313" key="9">
    <source>
        <dbReference type="EMBL" id="SDH23588.1"/>
    </source>
</evidence>